<evidence type="ECO:0000313" key="2">
    <source>
        <dbReference type="EMBL" id="GGA07560.1"/>
    </source>
</evidence>
<evidence type="ECO:0000256" key="1">
    <source>
        <dbReference type="SAM" id="MobiDB-lite"/>
    </source>
</evidence>
<comment type="caution">
    <text evidence="2">The sequence shown here is derived from an EMBL/GenBank/DDBJ whole genome shotgun (WGS) entry which is preliminary data.</text>
</comment>
<feature type="region of interest" description="Disordered" evidence="1">
    <location>
        <begin position="59"/>
        <end position="103"/>
    </location>
</feature>
<reference evidence="3" key="1">
    <citation type="journal article" date="2019" name="Int. J. Syst. Evol. Microbiol.">
        <title>The Global Catalogue of Microorganisms (GCM) 10K type strain sequencing project: providing services to taxonomists for standard genome sequencing and annotation.</title>
        <authorList>
            <consortium name="The Broad Institute Genomics Platform"/>
            <consortium name="The Broad Institute Genome Sequencing Center for Infectious Disease"/>
            <person name="Wu L."/>
            <person name="Ma J."/>
        </authorList>
    </citation>
    <scope>NUCLEOTIDE SEQUENCE [LARGE SCALE GENOMIC DNA]</scope>
    <source>
        <strain evidence="3">CGMCC 1.15297</strain>
    </source>
</reference>
<name>A0ABQ1FEA9_9SPHN</name>
<feature type="compositionally biased region" description="Acidic residues" evidence="1">
    <location>
        <begin position="93"/>
        <end position="103"/>
    </location>
</feature>
<organism evidence="2 3">
    <name type="scientific">Blastomonas marina</name>
    <dbReference type="NCBI Taxonomy" id="1867408"/>
    <lineage>
        <taxon>Bacteria</taxon>
        <taxon>Pseudomonadati</taxon>
        <taxon>Pseudomonadota</taxon>
        <taxon>Alphaproteobacteria</taxon>
        <taxon>Sphingomonadales</taxon>
        <taxon>Sphingomonadaceae</taxon>
        <taxon>Blastomonas</taxon>
    </lineage>
</organism>
<evidence type="ECO:0000313" key="3">
    <source>
        <dbReference type="Proteomes" id="UP000603317"/>
    </source>
</evidence>
<sequence>MQVVGKVFVFRSPIRSLLFGALKRRAQRIRAAWLRPNGRRAVARVRAAARKSWTDIAMKRQADTAKAVARGRPGRGKPDRAPAGASEQSGENSTEDACADARA</sequence>
<gene>
    <name evidence="2" type="ORF">GCM10010923_16980</name>
</gene>
<keyword evidence="3" id="KW-1185">Reference proteome</keyword>
<protein>
    <submittedName>
        <fullName evidence="2">Uncharacterized protein</fullName>
    </submittedName>
</protein>
<dbReference type="EMBL" id="BMID01000001">
    <property type="protein sequence ID" value="GGA07560.1"/>
    <property type="molecule type" value="Genomic_DNA"/>
</dbReference>
<accession>A0ABQ1FEA9</accession>
<proteinExistence type="predicted"/>
<dbReference type="Proteomes" id="UP000603317">
    <property type="component" value="Unassembled WGS sequence"/>
</dbReference>